<feature type="region of interest" description="Disordered" evidence="1">
    <location>
        <begin position="83"/>
        <end position="307"/>
    </location>
</feature>
<organism evidence="2 3">
    <name type="scientific">Chionoecetes opilio</name>
    <name type="common">Atlantic snow crab</name>
    <name type="synonym">Cancer opilio</name>
    <dbReference type="NCBI Taxonomy" id="41210"/>
    <lineage>
        <taxon>Eukaryota</taxon>
        <taxon>Metazoa</taxon>
        <taxon>Ecdysozoa</taxon>
        <taxon>Arthropoda</taxon>
        <taxon>Crustacea</taxon>
        <taxon>Multicrustacea</taxon>
        <taxon>Malacostraca</taxon>
        <taxon>Eumalacostraca</taxon>
        <taxon>Eucarida</taxon>
        <taxon>Decapoda</taxon>
        <taxon>Pleocyemata</taxon>
        <taxon>Brachyura</taxon>
        <taxon>Eubrachyura</taxon>
        <taxon>Majoidea</taxon>
        <taxon>Majidae</taxon>
        <taxon>Chionoecetes</taxon>
    </lineage>
</organism>
<dbReference type="AlphaFoldDB" id="A0A8J4YAM7"/>
<accession>A0A8J4YAM7</accession>
<keyword evidence="3" id="KW-1185">Reference proteome</keyword>
<name>A0A8J4YAM7_CHIOP</name>
<feature type="compositionally biased region" description="Polar residues" evidence="1">
    <location>
        <begin position="44"/>
        <end position="65"/>
    </location>
</feature>
<dbReference type="Proteomes" id="UP000770661">
    <property type="component" value="Unassembled WGS sequence"/>
</dbReference>
<feature type="compositionally biased region" description="Basic and acidic residues" evidence="1">
    <location>
        <begin position="27"/>
        <end position="42"/>
    </location>
</feature>
<reference evidence="2" key="1">
    <citation type="submission" date="2020-07" db="EMBL/GenBank/DDBJ databases">
        <title>The High-quality genome of the commercially important snow crab, Chionoecetes opilio.</title>
        <authorList>
            <person name="Jeong J.-H."/>
            <person name="Ryu S."/>
        </authorList>
    </citation>
    <scope>NUCLEOTIDE SEQUENCE</scope>
    <source>
        <strain evidence="2">MADBK_172401_WGS</strain>
        <tissue evidence="2">Digestive gland</tissue>
    </source>
</reference>
<feature type="compositionally biased region" description="Basic and acidic residues" evidence="1">
    <location>
        <begin position="241"/>
        <end position="259"/>
    </location>
</feature>
<dbReference type="EMBL" id="JACEEZ010006889">
    <property type="protein sequence ID" value="KAG0724480.1"/>
    <property type="molecule type" value="Genomic_DNA"/>
</dbReference>
<evidence type="ECO:0000313" key="3">
    <source>
        <dbReference type="Proteomes" id="UP000770661"/>
    </source>
</evidence>
<evidence type="ECO:0000256" key="1">
    <source>
        <dbReference type="SAM" id="MobiDB-lite"/>
    </source>
</evidence>
<feature type="region of interest" description="Disordered" evidence="1">
    <location>
        <begin position="1"/>
        <end position="70"/>
    </location>
</feature>
<feature type="compositionally biased region" description="Basic and acidic residues" evidence="1">
    <location>
        <begin position="203"/>
        <end position="218"/>
    </location>
</feature>
<feature type="compositionally biased region" description="Basic and acidic residues" evidence="1">
    <location>
        <begin position="277"/>
        <end position="290"/>
    </location>
</feature>
<sequence length="307" mass="34631">MISDLRPPAGDSDGQPRKLSTDQLNEDMERMFENEGAKEDFSLSKLSSSPAVASNPWSPGFSGTQVREADDLRIDDSDIKYHRSDTFPHVHHPLKPQQFRSGSRRGSRKSRNSESQDTDKEEKEERERKEEEEEKAKLLKEEKKKSGGVLFEIGDPELEEGWSVGSGKPSRDHKDSTMESDAEEQSPLLASDPKPKRSHKSRRNDTAEDPAWRRHLGSEHSLQSAASTSSTPTTAEEAMNLDEHDLEVMSSHRFDDPSAYRRPKVRARSSASSIIHVSDKDDNKVTKADRQMSIMKKSIDHTPHEVS</sequence>
<proteinExistence type="predicted"/>
<feature type="compositionally biased region" description="Low complexity" evidence="1">
    <location>
        <begin position="224"/>
        <end position="238"/>
    </location>
</feature>
<protein>
    <submittedName>
        <fullName evidence="2">Uncharacterized protein</fullName>
    </submittedName>
</protein>
<gene>
    <name evidence="2" type="ORF">GWK47_040519</name>
</gene>
<evidence type="ECO:0000313" key="2">
    <source>
        <dbReference type="EMBL" id="KAG0724480.1"/>
    </source>
</evidence>
<dbReference type="OrthoDB" id="1735926at2759"/>
<feature type="compositionally biased region" description="Basic and acidic residues" evidence="1">
    <location>
        <begin position="297"/>
        <end position="307"/>
    </location>
</feature>
<comment type="caution">
    <text evidence="2">The sequence shown here is derived from an EMBL/GenBank/DDBJ whole genome shotgun (WGS) entry which is preliminary data.</text>
</comment>
<feature type="compositionally biased region" description="Basic and acidic residues" evidence="1">
    <location>
        <begin position="111"/>
        <end position="145"/>
    </location>
</feature>